<evidence type="ECO:0000256" key="3">
    <source>
        <dbReference type="ARBA" id="ARBA00012438"/>
    </source>
</evidence>
<dbReference type="PROSITE" id="PS50885">
    <property type="entry name" value="HAMP"/>
    <property type="match status" value="1"/>
</dbReference>
<name>A0AAQ3LDX6_9BACT</name>
<evidence type="ECO:0000256" key="9">
    <source>
        <dbReference type="ARBA" id="ARBA00023012"/>
    </source>
</evidence>
<evidence type="ECO:0000313" key="16">
    <source>
        <dbReference type="Proteomes" id="UP001304300"/>
    </source>
</evidence>
<dbReference type="SMART" id="SM00304">
    <property type="entry name" value="HAMP"/>
    <property type="match status" value="1"/>
</dbReference>
<dbReference type="EC" id="2.7.13.3" evidence="3"/>
<reference evidence="15 16" key="1">
    <citation type="submission" date="2023-10" db="EMBL/GenBank/DDBJ databases">
        <title>Rubellicoccus peritrichatus gen. nov., sp. nov., isolated from an algae of coral reef tank.</title>
        <authorList>
            <person name="Luo J."/>
        </authorList>
    </citation>
    <scope>NUCLEOTIDE SEQUENCE [LARGE SCALE GENOMIC DNA]</scope>
    <source>
        <strain evidence="15 16">CR14</strain>
    </source>
</reference>
<dbReference type="SMART" id="SM00388">
    <property type="entry name" value="HisKA"/>
    <property type="match status" value="1"/>
</dbReference>
<keyword evidence="4" id="KW-0597">Phosphoprotein</keyword>
<dbReference type="AlphaFoldDB" id="A0AAQ3LDX6"/>
<feature type="domain" description="HAMP" evidence="14">
    <location>
        <begin position="199"/>
        <end position="252"/>
    </location>
</feature>
<dbReference type="InterPro" id="IPR003661">
    <property type="entry name" value="HisK_dim/P_dom"/>
</dbReference>
<dbReference type="PANTHER" id="PTHR45436:SF5">
    <property type="entry name" value="SENSOR HISTIDINE KINASE TRCS"/>
    <property type="match status" value="1"/>
</dbReference>
<comment type="catalytic activity">
    <reaction evidence="1">
        <text>ATP + protein L-histidine = ADP + protein N-phospho-L-histidine.</text>
        <dbReference type="EC" id="2.7.13.3"/>
    </reaction>
</comment>
<sequence length="472" mass="53169">MLKSLRWQLQMWHGIVLTLAVIVLLTMNSVHEKDALLKMTDQQLMGVAPTTIQFYFPLMRRGLAANQFRFSDAGSERRRSRNFSSNDRPHRRSPAPIEGLNQLEDYYYAVWDDNGALTNQSEEIPESLKYPGEFERGWHFRFNNGNREMILVHPSGYLGLVGTSLSNIDKVFHTYLLWSWGSGLAIVIVSWVIGWMLVNLSLKPLNKISETAENIANGDLDQRINIDKANTELRSLVHTLNHTFGRLSKSLQNQIRFTADASHELCTPLAVMLTEIQSGLRKDRSKKEYIERLKVCHISVQHMRSLVDALMQLARIDAGESELELSTKDLKALAEESIIILETAANAKSISIQAQCESITIKVDGAKLQQVIINVLGNAIHHSPENSVIKLNLFEEKDYAIIQIQDEGPGIPNAESERIFERFYQTDDSRSQNGTGLGLAISKAIVEQHGGNIKVVKNSEPGACFVIRIPIR</sequence>
<dbReference type="EMBL" id="CP136920">
    <property type="protein sequence ID" value="WOO43721.1"/>
    <property type="molecule type" value="Genomic_DNA"/>
</dbReference>
<evidence type="ECO:0000256" key="8">
    <source>
        <dbReference type="ARBA" id="ARBA00022989"/>
    </source>
</evidence>
<dbReference type="CDD" id="cd00082">
    <property type="entry name" value="HisKA"/>
    <property type="match status" value="1"/>
</dbReference>
<dbReference type="CDD" id="cd06225">
    <property type="entry name" value="HAMP"/>
    <property type="match status" value="1"/>
</dbReference>
<dbReference type="InterPro" id="IPR005467">
    <property type="entry name" value="His_kinase_dom"/>
</dbReference>
<protein>
    <recommendedName>
        <fullName evidence="3">histidine kinase</fullName>
        <ecNumber evidence="3">2.7.13.3</ecNumber>
    </recommendedName>
</protein>
<keyword evidence="10 12" id="KW-0472">Membrane</keyword>
<dbReference type="GO" id="GO:0005886">
    <property type="term" value="C:plasma membrane"/>
    <property type="evidence" value="ECO:0007669"/>
    <property type="project" value="TreeGrafter"/>
</dbReference>
<feature type="transmembrane region" description="Helical" evidence="12">
    <location>
        <begin position="175"/>
        <end position="198"/>
    </location>
</feature>
<dbReference type="SUPFAM" id="SSF55874">
    <property type="entry name" value="ATPase domain of HSP90 chaperone/DNA topoisomerase II/histidine kinase"/>
    <property type="match status" value="1"/>
</dbReference>
<keyword evidence="15" id="KW-0067">ATP-binding</keyword>
<feature type="region of interest" description="Disordered" evidence="11">
    <location>
        <begin position="76"/>
        <end position="96"/>
    </location>
</feature>
<feature type="domain" description="Histidine kinase" evidence="13">
    <location>
        <begin position="260"/>
        <end position="472"/>
    </location>
</feature>
<dbReference type="KEGG" id="puo:RZN69_11535"/>
<dbReference type="SUPFAM" id="SSF47384">
    <property type="entry name" value="Homodimeric domain of signal transducing histidine kinase"/>
    <property type="match status" value="1"/>
</dbReference>
<keyword evidence="8 12" id="KW-1133">Transmembrane helix</keyword>
<dbReference type="Pfam" id="PF00512">
    <property type="entry name" value="HisKA"/>
    <property type="match status" value="1"/>
</dbReference>
<dbReference type="InterPro" id="IPR036890">
    <property type="entry name" value="HATPase_C_sf"/>
</dbReference>
<evidence type="ECO:0000256" key="4">
    <source>
        <dbReference type="ARBA" id="ARBA00022553"/>
    </source>
</evidence>
<gene>
    <name evidence="15" type="ORF">RZN69_11535</name>
</gene>
<dbReference type="Pfam" id="PF02518">
    <property type="entry name" value="HATPase_c"/>
    <property type="match status" value="1"/>
</dbReference>
<dbReference type="InterPro" id="IPR036097">
    <property type="entry name" value="HisK_dim/P_sf"/>
</dbReference>
<evidence type="ECO:0000259" key="13">
    <source>
        <dbReference type="PROSITE" id="PS50109"/>
    </source>
</evidence>
<evidence type="ECO:0000256" key="6">
    <source>
        <dbReference type="ARBA" id="ARBA00022692"/>
    </source>
</evidence>
<dbReference type="InterPro" id="IPR003594">
    <property type="entry name" value="HATPase_dom"/>
</dbReference>
<dbReference type="SUPFAM" id="SSF158472">
    <property type="entry name" value="HAMP domain-like"/>
    <property type="match status" value="1"/>
</dbReference>
<dbReference type="FunFam" id="3.30.565.10:FF:000006">
    <property type="entry name" value="Sensor histidine kinase WalK"/>
    <property type="match status" value="1"/>
</dbReference>
<comment type="subcellular location">
    <subcellularLocation>
        <location evidence="2">Membrane</location>
    </subcellularLocation>
</comment>
<keyword evidence="6 12" id="KW-0812">Transmembrane</keyword>
<dbReference type="Gene3D" id="6.10.340.10">
    <property type="match status" value="1"/>
</dbReference>
<evidence type="ECO:0000256" key="12">
    <source>
        <dbReference type="SAM" id="Phobius"/>
    </source>
</evidence>
<dbReference type="PRINTS" id="PR00344">
    <property type="entry name" value="BCTRLSENSOR"/>
</dbReference>
<dbReference type="InterPro" id="IPR050428">
    <property type="entry name" value="TCS_sensor_his_kinase"/>
</dbReference>
<keyword evidence="7" id="KW-0418">Kinase</keyword>
<dbReference type="CDD" id="cd00075">
    <property type="entry name" value="HATPase"/>
    <property type="match status" value="1"/>
</dbReference>
<dbReference type="Proteomes" id="UP001304300">
    <property type="component" value="Chromosome"/>
</dbReference>
<evidence type="ECO:0000259" key="14">
    <source>
        <dbReference type="PROSITE" id="PS50885"/>
    </source>
</evidence>
<evidence type="ECO:0000256" key="1">
    <source>
        <dbReference type="ARBA" id="ARBA00000085"/>
    </source>
</evidence>
<keyword evidence="5" id="KW-0808">Transferase</keyword>
<dbReference type="InterPro" id="IPR003660">
    <property type="entry name" value="HAMP_dom"/>
</dbReference>
<keyword evidence="16" id="KW-1185">Reference proteome</keyword>
<dbReference type="PANTHER" id="PTHR45436">
    <property type="entry name" value="SENSOR HISTIDINE KINASE YKOH"/>
    <property type="match status" value="1"/>
</dbReference>
<evidence type="ECO:0000256" key="10">
    <source>
        <dbReference type="ARBA" id="ARBA00023136"/>
    </source>
</evidence>
<evidence type="ECO:0000256" key="7">
    <source>
        <dbReference type="ARBA" id="ARBA00022777"/>
    </source>
</evidence>
<dbReference type="Gene3D" id="3.30.565.10">
    <property type="entry name" value="Histidine kinase-like ATPase, C-terminal domain"/>
    <property type="match status" value="1"/>
</dbReference>
<accession>A0AAQ3LDX6</accession>
<organism evidence="15 16">
    <name type="scientific">Rubellicoccus peritrichatus</name>
    <dbReference type="NCBI Taxonomy" id="3080537"/>
    <lineage>
        <taxon>Bacteria</taxon>
        <taxon>Pseudomonadati</taxon>
        <taxon>Verrucomicrobiota</taxon>
        <taxon>Opitutia</taxon>
        <taxon>Puniceicoccales</taxon>
        <taxon>Cerasicoccaceae</taxon>
        <taxon>Rubellicoccus</taxon>
    </lineage>
</organism>
<dbReference type="InterPro" id="IPR004358">
    <property type="entry name" value="Sig_transdc_His_kin-like_C"/>
</dbReference>
<dbReference type="Gene3D" id="1.10.287.130">
    <property type="match status" value="1"/>
</dbReference>
<feature type="transmembrane region" description="Helical" evidence="12">
    <location>
        <begin position="12"/>
        <end position="30"/>
    </location>
</feature>
<keyword evidence="15" id="KW-0547">Nucleotide-binding</keyword>
<evidence type="ECO:0000256" key="11">
    <source>
        <dbReference type="SAM" id="MobiDB-lite"/>
    </source>
</evidence>
<keyword evidence="9" id="KW-0902">Two-component regulatory system</keyword>
<proteinExistence type="predicted"/>
<evidence type="ECO:0000256" key="2">
    <source>
        <dbReference type="ARBA" id="ARBA00004370"/>
    </source>
</evidence>
<evidence type="ECO:0000256" key="5">
    <source>
        <dbReference type="ARBA" id="ARBA00022679"/>
    </source>
</evidence>
<dbReference type="Pfam" id="PF00672">
    <property type="entry name" value="HAMP"/>
    <property type="match status" value="1"/>
</dbReference>
<dbReference type="GO" id="GO:0000155">
    <property type="term" value="F:phosphorelay sensor kinase activity"/>
    <property type="evidence" value="ECO:0007669"/>
    <property type="project" value="InterPro"/>
</dbReference>
<dbReference type="RefSeq" id="WP_317836319.1">
    <property type="nucleotide sequence ID" value="NZ_CP136920.1"/>
</dbReference>
<evidence type="ECO:0000313" key="15">
    <source>
        <dbReference type="EMBL" id="WOO43721.1"/>
    </source>
</evidence>
<dbReference type="PROSITE" id="PS50109">
    <property type="entry name" value="HIS_KIN"/>
    <property type="match status" value="1"/>
</dbReference>
<dbReference type="GO" id="GO:0005524">
    <property type="term" value="F:ATP binding"/>
    <property type="evidence" value="ECO:0007669"/>
    <property type="project" value="UniProtKB-KW"/>
</dbReference>
<dbReference type="SMART" id="SM00387">
    <property type="entry name" value="HATPase_c"/>
    <property type="match status" value="1"/>
</dbReference>